<dbReference type="HOGENOM" id="CLU_023312_1_2_1"/>
<dbReference type="EC" id="3.1.3.48" evidence="2"/>
<dbReference type="EnsemblPlants" id="OBART11G02200.1">
    <property type="protein sequence ID" value="OBART11G02200.1"/>
    <property type="gene ID" value="OBART11G02200"/>
</dbReference>
<dbReference type="Proteomes" id="UP000026960">
    <property type="component" value="Chromosome 11"/>
</dbReference>
<dbReference type="InterPro" id="IPR029021">
    <property type="entry name" value="Prot-tyrosine_phosphatase-like"/>
</dbReference>
<feature type="domain" description="Tyrosine-protein phosphatase" evidence="5">
    <location>
        <begin position="1"/>
        <end position="93"/>
    </location>
</feature>
<keyword evidence="3" id="KW-0378">Hydrolase</keyword>
<dbReference type="InterPro" id="IPR020422">
    <property type="entry name" value="TYR_PHOSPHATASE_DUAL_dom"/>
</dbReference>
<keyword evidence="4" id="KW-0904">Protein phosphatase</keyword>
<keyword evidence="8" id="KW-1185">Reference proteome</keyword>
<feature type="domain" description="Tyrosine specific protein phosphatases" evidence="6">
    <location>
        <begin position="11"/>
        <end position="69"/>
    </location>
</feature>
<evidence type="ECO:0000256" key="4">
    <source>
        <dbReference type="ARBA" id="ARBA00022912"/>
    </source>
</evidence>
<dbReference type="GO" id="GO:0008138">
    <property type="term" value="F:protein tyrosine/serine/threonine phosphatase activity"/>
    <property type="evidence" value="ECO:0007669"/>
    <property type="project" value="TreeGrafter"/>
</dbReference>
<protein>
    <recommendedName>
        <fullName evidence="2">protein-tyrosine-phosphatase</fullName>
        <ecNumber evidence="2">3.1.3.48</ecNumber>
    </recommendedName>
</protein>
<dbReference type="PROSITE" id="PS50054">
    <property type="entry name" value="TYR_PHOSPHATASE_DUAL"/>
    <property type="match status" value="1"/>
</dbReference>
<dbReference type="InterPro" id="IPR016130">
    <property type="entry name" value="Tyr_Pase_AS"/>
</dbReference>
<dbReference type="STRING" id="65489.A0A0D3HHW8"/>
<dbReference type="SUPFAM" id="SSF52799">
    <property type="entry name" value="(Phosphotyrosine protein) phosphatases II"/>
    <property type="match status" value="1"/>
</dbReference>
<reference evidence="7" key="1">
    <citation type="journal article" date="2009" name="Rice">
        <title>De Novo Next Generation Sequencing of Plant Genomes.</title>
        <authorList>
            <person name="Rounsley S."/>
            <person name="Marri P.R."/>
            <person name="Yu Y."/>
            <person name="He R."/>
            <person name="Sisneros N."/>
            <person name="Goicoechea J.L."/>
            <person name="Lee S.J."/>
            <person name="Angelova A."/>
            <person name="Kudrna D."/>
            <person name="Luo M."/>
            <person name="Affourtit J."/>
            <person name="Desany B."/>
            <person name="Knight J."/>
            <person name="Niazi F."/>
            <person name="Egholm M."/>
            <person name="Wing R.A."/>
        </authorList>
    </citation>
    <scope>NUCLEOTIDE SEQUENCE [LARGE SCALE GENOMIC DNA]</scope>
    <source>
        <strain evidence="7">cv. IRGC 105608</strain>
    </source>
</reference>
<dbReference type="Gene3D" id="3.90.190.10">
    <property type="entry name" value="Protein tyrosine phosphatase superfamily"/>
    <property type="match status" value="1"/>
</dbReference>
<evidence type="ECO:0000259" key="5">
    <source>
        <dbReference type="PROSITE" id="PS50054"/>
    </source>
</evidence>
<evidence type="ECO:0000256" key="1">
    <source>
        <dbReference type="ARBA" id="ARBA00008601"/>
    </source>
</evidence>
<dbReference type="PANTHER" id="PTHR45848:SF4">
    <property type="entry name" value="DUAL SPECIFICITY PROTEIN PHOSPHATASE 12"/>
    <property type="match status" value="1"/>
</dbReference>
<dbReference type="GO" id="GO:0004725">
    <property type="term" value="F:protein tyrosine phosphatase activity"/>
    <property type="evidence" value="ECO:0007669"/>
    <property type="project" value="UniProtKB-EC"/>
</dbReference>
<dbReference type="SMART" id="SM00195">
    <property type="entry name" value="DSPc"/>
    <property type="match status" value="1"/>
</dbReference>
<evidence type="ECO:0000256" key="2">
    <source>
        <dbReference type="ARBA" id="ARBA00013064"/>
    </source>
</evidence>
<evidence type="ECO:0000256" key="3">
    <source>
        <dbReference type="ARBA" id="ARBA00022801"/>
    </source>
</evidence>
<dbReference type="InterPro" id="IPR000340">
    <property type="entry name" value="Dual-sp_phosphatase_cat-dom"/>
</dbReference>
<sequence>MAVPLRDTEEENLLDHLEPCLDFIDEGRKEGNVLVHCFAGVSRSATIIVAYLMRTEQKSLEEALESLKEVNESVCPNDGFLEQLKLFEEMGFKVDTSSPLYKRFRLKLLGQSYKIGEKIGSYVFEDDPGLSGQPNSSTQDLPNKHTQQTAYRCKKCRRIIAVQGNVVSHTPGEVEDGALEGKLSCIHCGARLGYFNWSGIQCNCGSWITPAFQISKSKVDISTT</sequence>
<dbReference type="eggNOG" id="KOG1716">
    <property type="taxonomic scope" value="Eukaryota"/>
</dbReference>
<evidence type="ECO:0000259" key="6">
    <source>
        <dbReference type="PROSITE" id="PS50056"/>
    </source>
</evidence>
<organism evidence="7">
    <name type="scientific">Oryza barthii</name>
    <dbReference type="NCBI Taxonomy" id="65489"/>
    <lineage>
        <taxon>Eukaryota</taxon>
        <taxon>Viridiplantae</taxon>
        <taxon>Streptophyta</taxon>
        <taxon>Embryophyta</taxon>
        <taxon>Tracheophyta</taxon>
        <taxon>Spermatophyta</taxon>
        <taxon>Magnoliopsida</taxon>
        <taxon>Liliopsida</taxon>
        <taxon>Poales</taxon>
        <taxon>Poaceae</taxon>
        <taxon>BOP clade</taxon>
        <taxon>Oryzoideae</taxon>
        <taxon>Oryzeae</taxon>
        <taxon>Oryzinae</taxon>
        <taxon>Oryza</taxon>
    </lineage>
</organism>
<proteinExistence type="inferred from homology"/>
<evidence type="ECO:0000313" key="8">
    <source>
        <dbReference type="Proteomes" id="UP000026960"/>
    </source>
</evidence>
<dbReference type="Gramene" id="OBART11G02200.1">
    <property type="protein sequence ID" value="OBART11G02200.1"/>
    <property type="gene ID" value="OBART11G02200"/>
</dbReference>
<dbReference type="PaxDb" id="65489-OBART11G02200.1"/>
<comment type="similarity">
    <text evidence="1">Belongs to the protein-tyrosine phosphatase family. Non-receptor class dual specificity subfamily.</text>
</comment>
<evidence type="ECO:0000313" key="7">
    <source>
        <dbReference type="EnsemblPlants" id="OBART11G02200.1"/>
    </source>
</evidence>
<dbReference type="InterPro" id="IPR000387">
    <property type="entry name" value="Tyr_Pase_dom"/>
</dbReference>
<name>A0A0D3HHW8_9ORYZ</name>
<dbReference type="PANTHER" id="PTHR45848">
    <property type="entry name" value="DUAL SPECIFICITY PROTEIN PHOSPHATASE 12 FAMILY MEMBER"/>
    <property type="match status" value="1"/>
</dbReference>
<reference evidence="7" key="2">
    <citation type="submission" date="2015-03" db="UniProtKB">
        <authorList>
            <consortium name="EnsemblPlants"/>
        </authorList>
    </citation>
    <scope>IDENTIFICATION</scope>
</reference>
<dbReference type="Pfam" id="PF00782">
    <property type="entry name" value="DSPc"/>
    <property type="match status" value="1"/>
</dbReference>
<dbReference type="PROSITE" id="PS00383">
    <property type="entry name" value="TYR_PHOSPHATASE_1"/>
    <property type="match status" value="1"/>
</dbReference>
<dbReference type="PROSITE" id="PS50056">
    <property type="entry name" value="TYR_PHOSPHATASE_2"/>
    <property type="match status" value="1"/>
</dbReference>
<accession>A0A0D3HHW8</accession>
<dbReference type="AlphaFoldDB" id="A0A0D3HHW8"/>